<proteinExistence type="predicted"/>
<name>A0A660CM09_9PSEU</name>
<feature type="chain" id="PRO_5024946746" description="Nuclear transport factor 2 family protein" evidence="1">
    <location>
        <begin position="22"/>
        <end position="145"/>
    </location>
</feature>
<dbReference type="Proteomes" id="UP000317303">
    <property type="component" value="Unassembled WGS sequence"/>
</dbReference>
<evidence type="ECO:0008006" key="4">
    <source>
        <dbReference type="Google" id="ProtNLM"/>
    </source>
</evidence>
<sequence>MRNSIRLGALALGVAAVTACGAEGQPSESAQQNADEVVRHYIELRNQGDVDGMLARSCGDLYSWGRDVAGKSRQERQQILAAMRQHPVRVESVTIDHADGYRLDGTVTGSAHTPAGRRTDTQHVTVRQYDDGYRVCALTAPRKPH</sequence>
<keyword evidence="1" id="KW-0732">Signal</keyword>
<comment type="caution">
    <text evidence="2">The sequence shown here is derived from an EMBL/GenBank/DDBJ whole genome shotgun (WGS) entry which is preliminary data.</text>
</comment>
<dbReference type="AlphaFoldDB" id="A0A660CM09"/>
<evidence type="ECO:0000256" key="1">
    <source>
        <dbReference type="SAM" id="SignalP"/>
    </source>
</evidence>
<accession>A0A660CM09</accession>
<reference evidence="2 3" key="1">
    <citation type="submission" date="2019-07" db="EMBL/GenBank/DDBJ databases">
        <title>R&amp;d 2014.</title>
        <authorList>
            <person name="Klenk H.-P."/>
        </authorList>
    </citation>
    <scope>NUCLEOTIDE SEQUENCE [LARGE SCALE GENOMIC DNA]</scope>
    <source>
        <strain evidence="2 3">DSM 43194</strain>
    </source>
</reference>
<dbReference type="OrthoDB" id="9982361at2"/>
<dbReference type="PROSITE" id="PS51257">
    <property type="entry name" value="PROKAR_LIPOPROTEIN"/>
    <property type="match status" value="1"/>
</dbReference>
<evidence type="ECO:0000313" key="2">
    <source>
        <dbReference type="EMBL" id="TWH22673.1"/>
    </source>
</evidence>
<keyword evidence="3" id="KW-1185">Reference proteome</keyword>
<organism evidence="2 3">
    <name type="scientific">Prauserella rugosa</name>
    <dbReference type="NCBI Taxonomy" id="43354"/>
    <lineage>
        <taxon>Bacteria</taxon>
        <taxon>Bacillati</taxon>
        <taxon>Actinomycetota</taxon>
        <taxon>Actinomycetes</taxon>
        <taxon>Pseudonocardiales</taxon>
        <taxon>Pseudonocardiaceae</taxon>
        <taxon>Prauserella</taxon>
    </lineage>
</organism>
<dbReference type="RefSeq" id="WP_048808172.1">
    <property type="nucleotide sequence ID" value="NZ_JOIJ01000004.1"/>
</dbReference>
<protein>
    <recommendedName>
        <fullName evidence="4">Nuclear transport factor 2 family protein</fullName>
    </recommendedName>
</protein>
<gene>
    <name evidence="2" type="ORF">JD82_04563</name>
</gene>
<evidence type="ECO:0000313" key="3">
    <source>
        <dbReference type="Proteomes" id="UP000317303"/>
    </source>
</evidence>
<dbReference type="Gene3D" id="3.10.450.50">
    <property type="match status" value="1"/>
</dbReference>
<dbReference type="EMBL" id="VLJV01000001">
    <property type="protein sequence ID" value="TWH22673.1"/>
    <property type="molecule type" value="Genomic_DNA"/>
</dbReference>
<feature type="signal peptide" evidence="1">
    <location>
        <begin position="1"/>
        <end position="21"/>
    </location>
</feature>